<protein>
    <submittedName>
        <fullName evidence="2">N-acetylglucosamine kinase</fullName>
    </submittedName>
</protein>
<dbReference type="Gene3D" id="3.30.420.40">
    <property type="match status" value="2"/>
</dbReference>
<comment type="caution">
    <text evidence="2">The sequence shown here is derived from an EMBL/GenBank/DDBJ whole genome shotgun (WGS) entry which is preliminary data.</text>
</comment>
<dbReference type="InterPro" id="IPR043129">
    <property type="entry name" value="ATPase_NBD"/>
</dbReference>
<accession>A0A937DI94</accession>
<dbReference type="InterPro" id="IPR052519">
    <property type="entry name" value="Euk-type_GlcNAc_Kinase"/>
</dbReference>
<evidence type="ECO:0000259" key="1">
    <source>
        <dbReference type="Pfam" id="PF01869"/>
    </source>
</evidence>
<dbReference type="AlphaFoldDB" id="A0A937DI94"/>
<dbReference type="CDD" id="cd24079">
    <property type="entry name" value="ASKHA_NBD_PG1100-like"/>
    <property type="match status" value="1"/>
</dbReference>
<feature type="domain" description="ATPase BadF/BadG/BcrA/BcrD type" evidence="1">
    <location>
        <begin position="6"/>
        <end position="161"/>
    </location>
</feature>
<dbReference type="Proteomes" id="UP000642920">
    <property type="component" value="Unassembled WGS sequence"/>
</dbReference>
<dbReference type="EMBL" id="JAERQG010000001">
    <property type="protein sequence ID" value="MBL0763926.1"/>
    <property type="molecule type" value="Genomic_DNA"/>
</dbReference>
<evidence type="ECO:0000313" key="2">
    <source>
        <dbReference type="EMBL" id="MBL0763926.1"/>
    </source>
</evidence>
<proteinExistence type="predicted"/>
<sequence length="283" mass="31788">MQIIADSGGTKTDWRFIYHNGKIEQQTTSGLNPNYISNSEMGHMLTKELQIGNDETIDRVHFYGAGCSNPKNAERIKNALSDRLNLNTSLVDVNHDLLAAARASAADQAGIICILGTGSNACRYDGNGIVEEMVNLGYILGDEVSGAYLGKQILKAYLEHELPHDLQNSFKEKFPEINRHTVVEILYTKAKPNTFLASFFSFIFEHQSHPFCLNLLIDSFQLFLEKSVFKFEKHKELPIHFIGGVAYSVNNILRKVLEKNKLNTGLIMQSPIAGLTLYHQKHF</sequence>
<dbReference type="Gene3D" id="1.10.720.160">
    <property type="match status" value="1"/>
</dbReference>
<dbReference type="PANTHER" id="PTHR43190">
    <property type="entry name" value="N-ACETYL-D-GLUCOSAMINE KINASE"/>
    <property type="match status" value="1"/>
</dbReference>
<evidence type="ECO:0000313" key="3">
    <source>
        <dbReference type="Proteomes" id="UP000642920"/>
    </source>
</evidence>
<gene>
    <name evidence="2" type="ORF">JKP34_01605</name>
</gene>
<dbReference type="GO" id="GO:0016301">
    <property type="term" value="F:kinase activity"/>
    <property type="evidence" value="ECO:0007669"/>
    <property type="project" value="UniProtKB-KW"/>
</dbReference>
<dbReference type="Pfam" id="PF01869">
    <property type="entry name" value="BcrAD_BadFG"/>
    <property type="match status" value="1"/>
</dbReference>
<dbReference type="PANTHER" id="PTHR43190:SF3">
    <property type="entry name" value="N-ACETYL-D-GLUCOSAMINE KINASE"/>
    <property type="match status" value="1"/>
</dbReference>
<keyword evidence="3" id="KW-1185">Reference proteome</keyword>
<reference evidence="2" key="1">
    <citation type="submission" date="2021-01" db="EMBL/GenBank/DDBJ databases">
        <title>Marivirga sp. nov., isolated from intertidal surface sediments.</title>
        <authorList>
            <person name="Zhang M."/>
        </authorList>
    </citation>
    <scope>NUCLEOTIDE SEQUENCE</scope>
    <source>
        <strain evidence="2">SM1354</strain>
    </source>
</reference>
<dbReference type="InterPro" id="IPR002731">
    <property type="entry name" value="ATPase_BadF"/>
</dbReference>
<keyword evidence="2" id="KW-0418">Kinase</keyword>
<dbReference type="RefSeq" id="WP_201917023.1">
    <property type="nucleotide sequence ID" value="NZ_JAERQG010000001.1"/>
</dbReference>
<organism evidence="2 3">
    <name type="scientific">Marivirga atlantica</name>
    <dbReference type="NCBI Taxonomy" id="1548457"/>
    <lineage>
        <taxon>Bacteria</taxon>
        <taxon>Pseudomonadati</taxon>
        <taxon>Bacteroidota</taxon>
        <taxon>Cytophagia</taxon>
        <taxon>Cytophagales</taxon>
        <taxon>Marivirgaceae</taxon>
        <taxon>Marivirga</taxon>
    </lineage>
</organism>
<keyword evidence="2" id="KW-0808">Transferase</keyword>
<dbReference type="SUPFAM" id="SSF53067">
    <property type="entry name" value="Actin-like ATPase domain"/>
    <property type="match status" value="2"/>
</dbReference>
<name>A0A937DI94_9BACT</name>